<evidence type="ECO:0000313" key="3">
    <source>
        <dbReference type="Proteomes" id="UP001153269"/>
    </source>
</evidence>
<organism evidence="2 3">
    <name type="scientific">Pleuronectes platessa</name>
    <name type="common">European plaice</name>
    <dbReference type="NCBI Taxonomy" id="8262"/>
    <lineage>
        <taxon>Eukaryota</taxon>
        <taxon>Metazoa</taxon>
        <taxon>Chordata</taxon>
        <taxon>Craniata</taxon>
        <taxon>Vertebrata</taxon>
        <taxon>Euteleostomi</taxon>
        <taxon>Actinopterygii</taxon>
        <taxon>Neopterygii</taxon>
        <taxon>Teleostei</taxon>
        <taxon>Neoteleostei</taxon>
        <taxon>Acanthomorphata</taxon>
        <taxon>Carangaria</taxon>
        <taxon>Pleuronectiformes</taxon>
        <taxon>Pleuronectoidei</taxon>
        <taxon>Pleuronectidae</taxon>
        <taxon>Pleuronectes</taxon>
    </lineage>
</organism>
<sequence length="289" mass="32106">MSVDNQTPSEPPPAPDREEADTRGDLLTQPEAAGSSLSGCQRQTTPPPVDQQTVTPAPALRHRDNDEARERKLPVCDVIKVRRRSCGRLKSRGALDALPRQPPARGLAGAQMSRAALWEQKPEPAARHNAWERLRLFTYMKRDGVRGCVRLGVKQQQRLVSSSRSRQRETSWLWMDESAALLGPSITWFLLAAFSRTVRVERCWLHTLNNPSHGGMCVHEPGQGHTEGPSFENSPKRVKPSARCEETTPESHVSERENVKHGPDVFGDTLFPLDDDDEAGTTGSIPVFV</sequence>
<name>A0A9N7Z879_PLEPL</name>
<proteinExistence type="predicted"/>
<evidence type="ECO:0000256" key="1">
    <source>
        <dbReference type="SAM" id="MobiDB-lite"/>
    </source>
</evidence>
<evidence type="ECO:0000313" key="2">
    <source>
        <dbReference type="EMBL" id="CAB1454815.1"/>
    </source>
</evidence>
<gene>
    <name evidence="2" type="ORF">PLEPLA_LOCUS42582</name>
</gene>
<comment type="caution">
    <text evidence="2">The sequence shown here is derived from an EMBL/GenBank/DDBJ whole genome shotgun (WGS) entry which is preliminary data.</text>
</comment>
<accession>A0A9N7Z879</accession>
<protein>
    <submittedName>
        <fullName evidence="2">Uncharacterized protein</fullName>
    </submittedName>
</protein>
<keyword evidence="3" id="KW-1185">Reference proteome</keyword>
<feature type="region of interest" description="Disordered" evidence="1">
    <location>
        <begin position="222"/>
        <end position="289"/>
    </location>
</feature>
<reference evidence="2" key="1">
    <citation type="submission" date="2020-03" db="EMBL/GenBank/DDBJ databases">
        <authorList>
            <person name="Weist P."/>
        </authorList>
    </citation>
    <scope>NUCLEOTIDE SEQUENCE</scope>
</reference>
<dbReference type="EMBL" id="CADEAL010004226">
    <property type="protein sequence ID" value="CAB1454815.1"/>
    <property type="molecule type" value="Genomic_DNA"/>
</dbReference>
<dbReference type="AlphaFoldDB" id="A0A9N7Z879"/>
<feature type="region of interest" description="Disordered" evidence="1">
    <location>
        <begin position="1"/>
        <end position="68"/>
    </location>
</feature>
<dbReference type="Proteomes" id="UP001153269">
    <property type="component" value="Unassembled WGS sequence"/>
</dbReference>
<feature type="compositionally biased region" description="Basic and acidic residues" evidence="1">
    <location>
        <begin position="252"/>
        <end position="263"/>
    </location>
</feature>
<feature type="compositionally biased region" description="Basic and acidic residues" evidence="1">
    <location>
        <begin position="15"/>
        <end position="24"/>
    </location>
</feature>